<accession>A0ACB9ZE61</accession>
<comment type="caution">
    <text evidence="1">The sequence shown here is derived from an EMBL/GenBank/DDBJ whole genome shotgun (WGS) entry which is preliminary data.</text>
</comment>
<proteinExistence type="predicted"/>
<name>A0ACB9ZE61_9PEZI</name>
<organism evidence="1 2">
    <name type="scientific">Hypoxylon rubiginosum</name>
    <dbReference type="NCBI Taxonomy" id="110542"/>
    <lineage>
        <taxon>Eukaryota</taxon>
        <taxon>Fungi</taxon>
        <taxon>Dikarya</taxon>
        <taxon>Ascomycota</taxon>
        <taxon>Pezizomycotina</taxon>
        <taxon>Sordariomycetes</taxon>
        <taxon>Xylariomycetidae</taxon>
        <taxon>Xylariales</taxon>
        <taxon>Hypoxylaceae</taxon>
        <taxon>Hypoxylon</taxon>
    </lineage>
</organism>
<gene>
    <name evidence="1" type="ORF">F4820DRAFT_455592</name>
</gene>
<evidence type="ECO:0000313" key="1">
    <source>
        <dbReference type="EMBL" id="KAI4869933.1"/>
    </source>
</evidence>
<protein>
    <submittedName>
        <fullName evidence="1">Uncharacterized protein</fullName>
    </submittedName>
</protein>
<reference evidence="1 2" key="1">
    <citation type="journal article" date="2022" name="New Phytol.">
        <title>Ecological generalism drives hyperdiversity of secondary metabolite gene clusters in xylarialean endophytes.</title>
        <authorList>
            <person name="Franco M.E.E."/>
            <person name="Wisecaver J.H."/>
            <person name="Arnold A.E."/>
            <person name="Ju Y.M."/>
            <person name="Slot J.C."/>
            <person name="Ahrendt S."/>
            <person name="Moore L.P."/>
            <person name="Eastman K.E."/>
            <person name="Scott K."/>
            <person name="Konkel Z."/>
            <person name="Mondo S.J."/>
            <person name="Kuo A."/>
            <person name="Hayes R.D."/>
            <person name="Haridas S."/>
            <person name="Andreopoulos B."/>
            <person name="Riley R."/>
            <person name="LaButti K."/>
            <person name="Pangilinan J."/>
            <person name="Lipzen A."/>
            <person name="Amirebrahimi M."/>
            <person name="Yan J."/>
            <person name="Adam C."/>
            <person name="Keymanesh K."/>
            <person name="Ng V."/>
            <person name="Louie K."/>
            <person name="Northen T."/>
            <person name="Drula E."/>
            <person name="Henrissat B."/>
            <person name="Hsieh H.M."/>
            <person name="Youens-Clark K."/>
            <person name="Lutzoni F."/>
            <person name="Miadlikowska J."/>
            <person name="Eastwood D.C."/>
            <person name="Hamelin R.C."/>
            <person name="Grigoriev I.V."/>
            <person name="U'Ren J.M."/>
        </authorList>
    </citation>
    <scope>NUCLEOTIDE SEQUENCE [LARGE SCALE GENOMIC DNA]</scope>
    <source>
        <strain evidence="1 2">CBS 119005</strain>
    </source>
</reference>
<evidence type="ECO:0000313" key="2">
    <source>
        <dbReference type="Proteomes" id="UP001497700"/>
    </source>
</evidence>
<keyword evidence="2" id="KW-1185">Reference proteome</keyword>
<sequence length="278" mass="30754">MADSSTDFQQYDSSTFRVAPARNFRTSARLHLQHTLAACISGSKQLLKVADLGCGNGVWLSDLHDELSRKGVSAKLDGYDVNPINFPAPAHLPSSVTLRKLDILARPLPEEMLGAYDVVHVRAFVSSVVSGNLEPLCWLQWEESRADTYFVESPSSPGTSMIACRTIVQILEAGGKARGSTFEFLADLDRLVKEHGAFKDVSVRAADMRRQDWRAWTEDYLMVWEELAVFFPPKAKQPQAPLTRESWVELFAKAVAETEQGVAVHHGKVVTVVGRKAA</sequence>
<dbReference type="Proteomes" id="UP001497700">
    <property type="component" value="Unassembled WGS sequence"/>
</dbReference>
<dbReference type="EMBL" id="MU393427">
    <property type="protein sequence ID" value="KAI4869933.1"/>
    <property type="molecule type" value="Genomic_DNA"/>
</dbReference>